<dbReference type="PANTHER" id="PTHR43394">
    <property type="entry name" value="ATP-DEPENDENT PERMEASE MDL1, MITOCHONDRIAL"/>
    <property type="match status" value="1"/>
</dbReference>
<dbReference type="GO" id="GO:0005886">
    <property type="term" value="C:plasma membrane"/>
    <property type="evidence" value="ECO:0007669"/>
    <property type="project" value="UniProtKB-SubCell"/>
</dbReference>
<feature type="transmembrane region" description="Helical" evidence="7">
    <location>
        <begin position="300"/>
        <end position="318"/>
    </location>
</feature>
<dbReference type="SMART" id="SM00382">
    <property type="entry name" value="AAA"/>
    <property type="match status" value="1"/>
</dbReference>
<organism evidence="9 10">
    <name type="scientific">Gallintestinimicrobium propionicum</name>
    <dbReference type="NCBI Taxonomy" id="2981770"/>
    <lineage>
        <taxon>Bacteria</taxon>
        <taxon>Bacillati</taxon>
        <taxon>Bacillota</taxon>
        <taxon>Clostridia</taxon>
        <taxon>Lachnospirales</taxon>
        <taxon>Lachnospiraceae</taxon>
        <taxon>Gallintestinimicrobium</taxon>
    </lineage>
</organism>
<evidence type="ECO:0000256" key="1">
    <source>
        <dbReference type="ARBA" id="ARBA00004651"/>
    </source>
</evidence>
<evidence type="ECO:0000259" key="8">
    <source>
        <dbReference type="PROSITE" id="PS50893"/>
    </source>
</evidence>
<reference evidence="9 10" key="1">
    <citation type="submission" date="2021-10" db="EMBL/GenBank/DDBJ databases">
        <title>Anaerobic single-cell dispensing facilitates the cultivation of human gut bacteria.</title>
        <authorList>
            <person name="Afrizal A."/>
        </authorList>
    </citation>
    <scope>NUCLEOTIDE SEQUENCE [LARGE SCALE GENOMIC DNA]</scope>
    <source>
        <strain evidence="9 10">CLA-AA-H244</strain>
    </source>
</reference>
<evidence type="ECO:0000256" key="2">
    <source>
        <dbReference type="ARBA" id="ARBA00022692"/>
    </source>
</evidence>
<dbReference type="SUPFAM" id="SSF52540">
    <property type="entry name" value="P-loop containing nucleoside triphosphate hydrolases"/>
    <property type="match status" value="1"/>
</dbReference>
<dbReference type="PROSITE" id="PS00211">
    <property type="entry name" value="ABC_TRANSPORTER_1"/>
    <property type="match status" value="1"/>
</dbReference>
<feature type="transmembrane region" description="Helical" evidence="7">
    <location>
        <begin position="75"/>
        <end position="99"/>
    </location>
</feature>
<dbReference type="EMBL" id="JAJEQF010000038">
    <property type="protein sequence ID" value="MCC2168518.1"/>
    <property type="molecule type" value="Genomic_DNA"/>
</dbReference>
<dbReference type="InterPro" id="IPR036640">
    <property type="entry name" value="ABC1_TM_sf"/>
</dbReference>
<dbReference type="InterPro" id="IPR003593">
    <property type="entry name" value="AAA+_ATPase"/>
</dbReference>
<name>A0AAE3AZ40_9FIRM</name>
<comment type="caution">
    <text evidence="9">The sequence shown here is derived from an EMBL/GenBank/DDBJ whole genome shotgun (WGS) entry which is preliminary data.</text>
</comment>
<dbReference type="GO" id="GO:0015421">
    <property type="term" value="F:ABC-type oligopeptide transporter activity"/>
    <property type="evidence" value="ECO:0007669"/>
    <property type="project" value="TreeGrafter"/>
</dbReference>
<sequence>MLQSTAEQKEEEAGVKEKNYSVAQNLFYIFHPVWKEKPHYMLMLIGEAVLSIGMMLMAAAVSAVAVSSLEKGNDVIVLIGSIMAFFICYGAGNVVYTFLKIRNSLIHIEMRLEWYVPELFLKCMGMSVEKSEQESTRQRVEKAILAVSCNNRGVEGMSRNGMTFLANVLGMVVYILIVGGLDIRILGLLIVLSGLTLISSEAAVRYDKKVTDRMASEERILNYVEHIVDDTAGGKDIRIFNLSGWLTGKYEQAMTARRKLNYGYDMLDFCGNATEIVLAGVRDLCCYFYLLSMMQNGMSVGNFVFYLGLISGFASWFSQLSKTYGEMRKNNHQVNEFRSIVDEEKERLEHKKIPTDGFNELEIVFDNVSYCYPGTEKKVLDQISFIWGKGEHLALVGLNGAGKSTLVKLICGFYVPTNGRVLVNGVDTRELNLTEYFKHLSAVFQNEWILSYTIAENVAMGKDWEKDRIWEALKLAKIDSVVKALPNGIFTYLGKGIDQNGVLLSGGELQKLFWARALYRNPKLILLDEPTAALDALAEDQLYQAYHKMTEKKSAMFISHRLASTRFCDTILMLENGKIVESGTHEELLAKKGSYAKLFEVQSRYYREGQENG</sequence>
<dbReference type="PROSITE" id="PS50893">
    <property type="entry name" value="ABC_TRANSPORTER_2"/>
    <property type="match status" value="1"/>
</dbReference>
<proteinExistence type="predicted"/>
<dbReference type="InterPro" id="IPR003439">
    <property type="entry name" value="ABC_transporter-like_ATP-bd"/>
</dbReference>
<evidence type="ECO:0000256" key="5">
    <source>
        <dbReference type="ARBA" id="ARBA00022989"/>
    </source>
</evidence>
<gene>
    <name evidence="9" type="ORF">LKD45_12605</name>
</gene>
<keyword evidence="4 9" id="KW-0067">ATP-binding</keyword>
<evidence type="ECO:0000313" key="9">
    <source>
        <dbReference type="EMBL" id="MCC2168518.1"/>
    </source>
</evidence>
<keyword evidence="6 7" id="KW-0472">Membrane</keyword>
<feature type="transmembrane region" description="Helical" evidence="7">
    <location>
        <begin position="161"/>
        <end position="179"/>
    </location>
</feature>
<keyword evidence="5 7" id="KW-1133">Transmembrane helix</keyword>
<dbReference type="PANTHER" id="PTHR43394:SF1">
    <property type="entry name" value="ATP-BINDING CASSETTE SUB-FAMILY B MEMBER 10, MITOCHONDRIAL"/>
    <property type="match status" value="1"/>
</dbReference>
<dbReference type="RefSeq" id="WP_308728742.1">
    <property type="nucleotide sequence ID" value="NZ_JAJEQF010000038.1"/>
</dbReference>
<protein>
    <submittedName>
        <fullName evidence="9">ABC transporter ATP-binding protein/permease</fullName>
    </submittedName>
</protein>
<dbReference type="InterPro" id="IPR039421">
    <property type="entry name" value="Type_1_exporter"/>
</dbReference>
<accession>A0AAE3AZ40</accession>
<evidence type="ECO:0000313" key="10">
    <source>
        <dbReference type="Proteomes" id="UP001199355"/>
    </source>
</evidence>
<dbReference type="AlphaFoldDB" id="A0AAE3AZ40"/>
<feature type="transmembrane region" description="Helical" evidence="7">
    <location>
        <begin position="44"/>
        <end position="69"/>
    </location>
</feature>
<keyword evidence="2 7" id="KW-0812">Transmembrane</keyword>
<evidence type="ECO:0000256" key="4">
    <source>
        <dbReference type="ARBA" id="ARBA00022840"/>
    </source>
</evidence>
<keyword evidence="10" id="KW-1185">Reference proteome</keyword>
<feature type="transmembrane region" description="Helical" evidence="7">
    <location>
        <begin position="185"/>
        <end position="204"/>
    </location>
</feature>
<dbReference type="InterPro" id="IPR027417">
    <property type="entry name" value="P-loop_NTPase"/>
</dbReference>
<evidence type="ECO:0000256" key="3">
    <source>
        <dbReference type="ARBA" id="ARBA00022741"/>
    </source>
</evidence>
<dbReference type="SUPFAM" id="SSF90123">
    <property type="entry name" value="ABC transporter transmembrane region"/>
    <property type="match status" value="1"/>
</dbReference>
<dbReference type="GO" id="GO:0016887">
    <property type="term" value="F:ATP hydrolysis activity"/>
    <property type="evidence" value="ECO:0007669"/>
    <property type="project" value="InterPro"/>
</dbReference>
<evidence type="ECO:0000256" key="6">
    <source>
        <dbReference type="ARBA" id="ARBA00023136"/>
    </source>
</evidence>
<keyword evidence="3" id="KW-0547">Nucleotide-binding</keyword>
<feature type="domain" description="ABC transporter" evidence="8">
    <location>
        <begin position="363"/>
        <end position="601"/>
    </location>
</feature>
<comment type="subcellular location">
    <subcellularLocation>
        <location evidence="1">Cell membrane</location>
        <topology evidence="1">Multi-pass membrane protein</topology>
    </subcellularLocation>
</comment>
<dbReference type="Pfam" id="PF00005">
    <property type="entry name" value="ABC_tran"/>
    <property type="match status" value="1"/>
</dbReference>
<dbReference type="Gene3D" id="1.20.1560.10">
    <property type="entry name" value="ABC transporter type 1, transmembrane domain"/>
    <property type="match status" value="1"/>
</dbReference>
<dbReference type="InterPro" id="IPR017871">
    <property type="entry name" value="ABC_transporter-like_CS"/>
</dbReference>
<evidence type="ECO:0000256" key="7">
    <source>
        <dbReference type="SAM" id="Phobius"/>
    </source>
</evidence>
<dbReference type="Proteomes" id="UP001199355">
    <property type="component" value="Unassembled WGS sequence"/>
</dbReference>
<dbReference type="Gene3D" id="3.40.50.300">
    <property type="entry name" value="P-loop containing nucleotide triphosphate hydrolases"/>
    <property type="match status" value="1"/>
</dbReference>
<dbReference type="GO" id="GO:0005524">
    <property type="term" value="F:ATP binding"/>
    <property type="evidence" value="ECO:0007669"/>
    <property type="project" value="UniProtKB-KW"/>
</dbReference>